<gene>
    <name evidence="1" type="ORF">C9I57_07905</name>
</gene>
<dbReference type="AlphaFoldDB" id="A0A2T3XYG8"/>
<evidence type="ECO:0000313" key="2">
    <source>
        <dbReference type="Proteomes" id="UP000240638"/>
    </source>
</evidence>
<protein>
    <submittedName>
        <fullName evidence="1">Uncharacterized protein</fullName>
    </submittedName>
</protein>
<dbReference type="Proteomes" id="UP000240638">
    <property type="component" value="Unassembled WGS sequence"/>
</dbReference>
<accession>A0A2T3XYG8</accession>
<name>A0A2T3XYG8_9BURK</name>
<dbReference type="EMBL" id="PYUC01000003">
    <property type="protein sequence ID" value="PTB21554.1"/>
    <property type="molecule type" value="Genomic_DNA"/>
</dbReference>
<organism evidence="1 2">
    <name type="scientific">Trinickia symbiotica</name>
    <dbReference type="NCBI Taxonomy" id="863227"/>
    <lineage>
        <taxon>Bacteria</taxon>
        <taxon>Pseudomonadati</taxon>
        <taxon>Pseudomonadota</taxon>
        <taxon>Betaproteobacteria</taxon>
        <taxon>Burkholderiales</taxon>
        <taxon>Burkholderiaceae</taxon>
        <taxon>Trinickia</taxon>
    </lineage>
</organism>
<reference evidence="1 2" key="1">
    <citation type="submission" date="2018-03" db="EMBL/GenBank/DDBJ databases">
        <title>Whole genome analyses suggest that Burkholderia sensu lato contains two further novel genera in the rhizoxinica-symbiotica group Mycetohabitans gen. nov., and Trinickia gen. nov.: implications for the evolution of diazotrophy and nodulation in the Burkholderiaceae.</title>
        <authorList>
            <person name="Estrada De Los Santos P."/>
            <person name="Palmer M."/>
            <person name="Chavez-Ramirez B."/>
            <person name="Steenkamp E.T."/>
            <person name="Hirsch A.M."/>
            <person name="Manyaka P."/>
            <person name="Maluk M."/>
            <person name="Lafos M."/>
            <person name="Crook M."/>
            <person name="Gross E."/>
            <person name="Simon M.F."/>
            <person name="Bueno Dos Reis Junior F."/>
            <person name="Poole P.S."/>
            <person name="Venter S.N."/>
            <person name="James E.K."/>
        </authorList>
    </citation>
    <scope>NUCLEOTIDE SEQUENCE [LARGE SCALE GENOMIC DNA]</scope>
    <source>
        <strain evidence="1 2">JPY-366</strain>
    </source>
</reference>
<sequence>MLRREQSLPKTVARRQRLSKTIRIEQALFFMRQLNLYLKQTTPAGHRFLCSASIRFIFIKSLNII</sequence>
<comment type="caution">
    <text evidence="1">The sequence shown here is derived from an EMBL/GenBank/DDBJ whole genome shotgun (WGS) entry which is preliminary data.</text>
</comment>
<proteinExistence type="predicted"/>
<evidence type="ECO:0000313" key="1">
    <source>
        <dbReference type="EMBL" id="PTB21554.1"/>
    </source>
</evidence>